<dbReference type="OrthoDB" id="9888577at2"/>
<reference evidence="1 2" key="1">
    <citation type="submission" date="2019-03" db="EMBL/GenBank/DDBJ databases">
        <title>Flavobacterium AR-3-4 sp. nov. isolated from arctic soil.</title>
        <authorList>
            <person name="Chaudhary D.K."/>
        </authorList>
    </citation>
    <scope>NUCLEOTIDE SEQUENCE [LARGE SCALE GENOMIC DNA]</scope>
    <source>
        <strain evidence="1 2">AR-3-4</strain>
    </source>
</reference>
<dbReference type="AlphaFoldDB" id="A0A4R5C6I9"/>
<name>A0A4R5C6I9_9FLAO</name>
<dbReference type="RefSeq" id="WP_132009744.1">
    <property type="nucleotide sequence ID" value="NZ_SMFK01000023.1"/>
</dbReference>
<evidence type="ECO:0000313" key="2">
    <source>
        <dbReference type="Proteomes" id="UP000295479"/>
    </source>
</evidence>
<proteinExistence type="predicted"/>
<keyword evidence="2" id="KW-1185">Reference proteome</keyword>
<accession>A0A4R5C6I9</accession>
<organism evidence="1 2">
    <name type="scientific">Flavobacterium cellulosilyticum</name>
    <dbReference type="NCBI Taxonomy" id="2541731"/>
    <lineage>
        <taxon>Bacteria</taxon>
        <taxon>Pseudomonadati</taxon>
        <taxon>Bacteroidota</taxon>
        <taxon>Flavobacteriia</taxon>
        <taxon>Flavobacteriales</taxon>
        <taxon>Flavobacteriaceae</taxon>
        <taxon>Flavobacterium</taxon>
    </lineage>
</organism>
<sequence length="166" mass="19615">MDKFKHPFIVGAHKLKLSNLEQLAKDLAIKLNAKIEIESNEGLIITFESKKPNYTGRLIQKNFNLIPQLKYQLNLDEFKLIIYEDFIEILFLFDLDYFHLYDLSKKDELKKIDTFQRTFAILNILGVIEIFIGIFDEFGNGKKIKHKWKNVLKEISTLHHFKVSIQ</sequence>
<comment type="caution">
    <text evidence="1">The sequence shown here is derived from an EMBL/GenBank/DDBJ whole genome shotgun (WGS) entry which is preliminary data.</text>
</comment>
<evidence type="ECO:0000313" key="1">
    <source>
        <dbReference type="EMBL" id="TDD93733.1"/>
    </source>
</evidence>
<dbReference type="Proteomes" id="UP000295479">
    <property type="component" value="Unassembled WGS sequence"/>
</dbReference>
<protein>
    <submittedName>
        <fullName evidence="1">Uncharacterized protein</fullName>
    </submittedName>
</protein>
<gene>
    <name evidence="1" type="ORF">E0F76_18440</name>
</gene>
<dbReference type="EMBL" id="SMFK01000023">
    <property type="protein sequence ID" value="TDD93733.1"/>
    <property type="molecule type" value="Genomic_DNA"/>
</dbReference>